<evidence type="ECO:0000259" key="3">
    <source>
        <dbReference type="Pfam" id="PF00004"/>
    </source>
</evidence>
<organism evidence="4 5">
    <name type="scientific">Babesia ovata</name>
    <dbReference type="NCBI Taxonomy" id="189622"/>
    <lineage>
        <taxon>Eukaryota</taxon>
        <taxon>Sar</taxon>
        <taxon>Alveolata</taxon>
        <taxon>Apicomplexa</taxon>
        <taxon>Aconoidasida</taxon>
        <taxon>Piroplasmida</taxon>
        <taxon>Babesiidae</taxon>
        <taxon>Babesia</taxon>
    </lineage>
</organism>
<protein>
    <submittedName>
        <fullName evidence="4">ATPase AAA</fullName>
    </submittedName>
</protein>
<dbReference type="EMBL" id="BDSA01000004">
    <property type="protein sequence ID" value="GBE62382.1"/>
    <property type="molecule type" value="Genomic_DNA"/>
</dbReference>
<dbReference type="Gene3D" id="3.40.50.300">
    <property type="entry name" value="P-loop containing nucleotide triphosphate hydrolases"/>
    <property type="match status" value="1"/>
</dbReference>
<dbReference type="GO" id="GO:0005524">
    <property type="term" value="F:ATP binding"/>
    <property type="evidence" value="ECO:0007669"/>
    <property type="project" value="UniProtKB-KW"/>
</dbReference>
<comment type="caution">
    <text evidence="4">The sequence shown here is derived from an EMBL/GenBank/DDBJ whole genome shotgun (WGS) entry which is preliminary data.</text>
</comment>
<dbReference type="InterPro" id="IPR003959">
    <property type="entry name" value="ATPase_AAA_core"/>
</dbReference>
<dbReference type="GO" id="GO:0016887">
    <property type="term" value="F:ATP hydrolysis activity"/>
    <property type="evidence" value="ECO:0007669"/>
    <property type="project" value="InterPro"/>
</dbReference>
<accession>A0A2H6KHB5</accession>
<sequence>MRQTSDQFYIDVLCLFISPLFSNPEEALRLKLIQWLVRRYLSSRKGDNLGVFITGYRQVAGRYIRLLFSTIEEVCALLDIPPFSIKVDFITDHNSHTQLHDNVYNCIDALRRPKLLDNDEPSKLALQGKDSSALDIHLNEILTPLLLHRDYYSAYSISEVELILLSGANSGKQFIRWFTDFQRASADDGRYGGHEEWELHIIRIEDVLSPFFGESERRLVLQFEAATSNISESSTCICIEGVHHFQQNKEDLSELDRRLLATLLLLLDSVSKSDSILPHTLVNSSGGLRASGSLLVVATSDCHADQLSDALTRPGRLDRVIYV</sequence>
<dbReference type="InterPro" id="IPR050168">
    <property type="entry name" value="AAA_ATPase_domain"/>
</dbReference>
<dbReference type="GO" id="GO:0005737">
    <property type="term" value="C:cytoplasm"/>
    <property type="evidence" value="ECO:0007669"/>
    <property type="project" value="TreeGrafter"/>
</dbReference>
<gene>
    <name evidence="4" type="ORF">BOVATA_038750</name>
</gene>
<keyword evidence="5" id="KW-1185">Reference proteome</keyword>
<reference evidence="4 5" key="1">
    <citation type="journal article" date="2017" name="BMC Genomics">
        <title>Whole-genome assembly of Babesia ovata and comparative genomics between closely related pathogens.</title>
        <authorList>
            <person name="Yamagishi J."/>
            <person name="Asada M."/>
            <person name="Hakimi H."/>
            <person name="Tanaka T.Q."/>
            <person name="Sugimoto C."/>
            <person name="Kawazu S."/>
        </authorList>
    </citation>
    <scope>NUCLEOTIDE SEQUENCE [LARGE SCALE GENOMIC DNA]</scope>
    <source>
        <strain evidence="4 5">Miyake</strain>
    </source>
</reference>
<keyword evidence="1" id="KW-0547">Nucleotide-binding</keyword>
<dbReference type="SUPFAM" id="SSF52540">
    <property type="entry name" value="P-loop containing nucleoside triphosphate hydrolases"/>
    <property type="match status" value="1"/>
</dbReference>
<dbReference type="Proteomes" id="UP000236319">
    <property type="component" value="Unassembled WGS sequence"/>
</dbReference>
<evidence type="ECO:0000313" key="4">
    <source>
        <dbReference type="EMBL" id="GBE62382.1"/>
    </source>
</evidence>
<dbReference type="OrthoDB" id="360862at2759"/>
<proteinExistence type="predicted"/>
<evidence type="ECO:0000256" key="2">
    <source>
        <dbReference type="ARBA" id="ARBA00022840"/>
    </source>
</evidence>
<evidence type="ECO:0000256" key="1">
    <source>
        <dbReference type="ARBA" id="ARBA00022741"/>
    </source>
</evidence>
<dbReference type="PANTHER" id="PTHR23077">
    <property type="entry name" value="AAA-FAMILY ATPASE"/>
    <property type="match status" value="1"/>
</dbReference>
<name>A0A2H6KHB5_9APIC</name>
<dbReference type="AlphaFoldDB" id="A0A2H6KHB5"/>
<feature type="domain" description="ATPase AAA-type core" evidence="3">
    <location>
        <begin position="199"/>
        <end position="323"/>
    </location>
</feature>
<dbReference type="RefSeq" id="XP_028868625.1">
    <property type="nucleotide sequence ID" value="XM_029012792.1"/>
</dbReference>
<evidence type="ECO:0000313" key="5">
    <source>
        <dbReference type="Proteomes" id="UP000236319"/>
    </source>
</evidence>
<dbReference type="VEuPathDB" id="PiroplasmaDB:BOVATA_038750"/>
<keyword evidence="2" id="KW-0067">ATP-binding</keyword>
<dbReference type="PANTHER" id="PTHR23077:SF27">
    <property type="entry name" value="ATPASE FAMILY GENE 2 PROTEIN HOMOLOG A"/>
    <property type="match status" value="1"/>
</dbReference>
<dbReference type="Pfam" id="PF00004">
    <property type="entry name" value="AAA"/>
    <property type="match status" value="1"/>
</dbReference>
<dbReference type="InterPro" id="IPR027417">
    <property type="entry name" value="P-loop_NTPase"/>
</dbReference>
<dbReference type="GeneID" id="39876152"/>